<dbReference type="PANTHER" id="PTHR33402">
    <property type="entry name" value="VQ MOTIF-CONTAINING PROTEIN 11-LIKE"/>
    <property type="match status" value="1"/>
</dbReference>
<accession>A0A7J7L5Q6</accession>
<sequence>MGSSPTPSSPTAFFQTDTKSFKDLVQKLTGVDENSPEKLPLTPLARFSTRSPVPSNAVGPRRWAFKLQERRQNMMRKLEIKLGHTSIRNCPNNSPRSRTQTHLVDSTIPSPVTPLGTESLFSGSSSPAVSEEDKAIAEKGYYLHPLPLSSTPRGGGPLSDLPQLLTLFPLKSPKQKQPRDL</sequence>
<dbReference type="AlphaFoldDB" id="A0A7J7L5Q6"/>
<dbReference type="Pfam" id="PF05678">
    <property type="entry name" value="VQ"/>
    <property type="match status" value="1"/>
</dbReference>
<comment type="caution">
    <text evidence="6">The sequence shown here is derived from an EMBL/GenBank/DDBJ whole genome shotgun (WGS) entry which is preliminary data.</text>
</comment>
<proteinExistence type="predicted"/>
<name>A0A7J7L5Q6_9MAGN</name>
<evidence type="ECO:0000256" key="2">
    <source>
        <dbReference type="ARBA" id="ARBA00022553"/>
    </source>
</evidence>
<dbReference type="InterPro" id="IPR039611">
    <property type="entry name" value="VQ_4/11/13/19/31/33"/>
</dbReference>
<dbReference type="EMBL" id="JACGCM010002619">
    <property type="protein sequence ID" value="KAF6137898.1"/>
    <property type="molecule type" value="Genomic_DNA"/>
</dbReference>
<dbReference type="InterPro" id="IPR008889">
    <property type="entry name" value="VQ"/>
</dbReference>
<evidence type="ECO:0000256" key="4">
    <source>
        <dbReference type="SAM" id="MobiDB-lite"/>
    </source>
</evidence>
<dbReference type="PANTHER" id="PTHR33402:SF3">
    <property type="entry name" value="VQ DOMAIN-CONTAINING PROTEIN"/>
    <property type="match status" value="1"/>
</dbReference>
<keyword evidence="2" id="KW-0597">Phosphoprotein</keyword>
<protein>
    <recommendedName>
        <fullName evidence="5">VQ domain-containing protein</fullName>
    </recommendedName>
</protein>
<reference evidence="6 7" key="1">
    <citation type="journal article" date="2020" name="IScience">
        <title>Genome Sequencing of the Endangered Kingdonia uniflora (Circaeasteraceae, Ranunculales) Reveals Potential Mechanisms of Evolutionary Specialization.</title>
        <authorList>
            <person name="Sun Y."/>
            <person name="Deng T."/>
            <person name="Zhang A."/>
            <person name="Moore M.J."/>
            <person name="Landis J.B."/>
            <person name="Lin N."/>
            <person name="Zhang H."/>
            <person name="Zhang X."/>
            <person name="Huang J."/>
            <person name="Zhang X."/>
            <person name="Sun H."/>
            <person name="Wang H."/>
        </authorList>
    </citation>
    <scope>NUCLEOTIDE SEQUENCE [LARGE SCALE GENOMIC DNA]</scope>
    <source>
        <strain evidence="6">TB1705</strain>
        <tissue evidence="6">Leaf</tissue>
    </source>
</reference>
<feature type="region of interest" description="Disordered" evidence="4">
    <location>
        <begin position="31"/>
        <end position="58"/>
    </location>
</feature>
<evidence type="ECO:0000256" key="3">
    <source>
        <dbReference type="ARBA" id="ARBA00023242"/>
    </source>
</evidence>
<gene>
    <name evidence="6" type="ORF">GIB67_014027</name>
</gene>
<comment type="subcellular location">
    <subcellularLocation>
        <location evidence="1">Nucleus</location>
    </subcellularLocation>
</comment>
<dbReference type="Proteomes" id="UP000541444">
    <property type="component" value="Unassembled WGS sequence"/>
</dbReference>
<evidence type="ECO:0000256" key="1">
    <source>
        <dbReference type="ARBA" id="ARBA00004123"/>
    </source>
</evidence>
<keyword evidence="3" id="KW-0539">Nucleus</keyword>
<evidence type="ECO:0000313" key="7">
    <source>
        <dbReference type="Proteomes" id="UP000541444"/>
    </source>
</evidence>
<feature type="region of interest" description="Disordered" evidence="4">
    <location>
        <begin position="85"/>
        <end position="111"/>
    </location>
</feature>
<dbReference type="OrthoDB" id="1918952at2759"/>
<feature type="domain" description="VQ" evidence="5">
    <location>
        <begin position="9"/>
        <end position="34"/>
    </location>
</feature>
<dbReference type="GO" id="GO:0005634">
    <property type="term" value="C:nucleus"/>
    <property type="evidence" value="ECO:0007669"/>
    <property type="project" value="UniProtKB-SubCell"/>
</dbReference>
<feature type="compositionally biased region" description="Polar residues" evidence="4">
    <location>
        <begin position="86"/>
        <end position="110"/>
    </location>
</feature>
<keyword evidence="7" id="KW-1185">Reference proteome</keyword>
<organism evidence="6 7">
    <name type="scientific">Kingdonia uniflora</name>
    <dbReference type="NCBI Taxonomy" id="39325"/>
    <lineage>
        <taxon>Eukaryota</taxon>
        <taxon>Viridiplantae</taxon>
        <taxon>Streptophyta</taxon>
        <taxon>Embryophyta</taxon>
        <taxon>Tracheophyta</taxon>
        <taxon>Spermatophyta</taxon>
        <taxon>Magnoliopsida</taxon>
        <taxon>Ranunculales</taxon>
        <taxon>Circaeasteraceae</taxon>
        <taxon>Kingdonia</taxon>
    </lineage>
</organism>
<evidence type="ECO:0000259" key="5">
    <source>
        <dbReference type="Pfam" id="PF05678"/>
    </source>
</evidence>
<evidence type="ECO:0000313" key="6">
    <source>
        <dbReference type="EMBL" id="KAF6137898.1"/>
    </source>
</evidence>